<dbReference type="InterPro" id="IPR011527">
    <property type="entry name" value="ABC1_TM_dom"/>
</dbReference>
<dbReference type="GO" id="GO:0034775">
    <property type="term" value="P:glutathione transmembrane transport"/>
    <property type="evidence" value="ECO:0007669"/>
    <property type="project" value="InterPro"/>
</dbReference>
<evidence type="ECO:0000256" key="4">
    <source>
        <dbReference type="ARBA" id="ARBA00022519"/>
    </source>
</evidence>
<sequence length="585" mass="65562">MRVLFPFLALFKYAPGRLLGGLILMIVGLAASIGLLTLSGWFLAATAIAGTTLFFNFFYPSAGVRGLAIGRTVTRYFEKVVTHDATFQILAKLRVMIFQKLIPLSPAVLQRYRNSELLNRLVADVDTLDSLYLRLIAPFISALAVIAFLILGLSFIDLTIAYIIGGSLTLLLIIIPILFFQLGNKFGEALTQSRSQYRTQFIEYIQAQAELMLFNADQRIKQRLDQTERAWQQYQAKETSLNGLSSAILLFANGCIVLLTIWLAASADLGKGDFHLALIALFGFSALASFEIFIPIGAAFLHLGQVISAAKRVDDIINQRPLVEFKQEQHLNLAIDKTQPLICFENVSFCYPSYFSNKNQQEEYSLKAINLAIYPNQKIAILGKTGSGKSSLLKLLVRDYNPTQGQILCAGQPIENYQEASLRQHICLLTQKIHIFSDSLKNNLLLANDQATDQQLIQVLEQVGLGYLIEQDERLELWLGDGGRPLSGGEQRRLGIAQILLSQAPILLLDEPTEGLDRETEHQILTLLQQHCKDKTIIMVTHRLTSLEYFDQICVMDNAELIEQGSYQQLLQQKGLFFNLLNRIK</sequence>
<keyword evidence="6" id="KW-0547">Nucleotide-binding</keyword>
<dbReference type="CDD" id="cd18585">
    <property type="entry name" value="ABC_6TM_CydC"/>
    <property type="match status" value="1"/>
</dbReference>
<dbReference type="NCBIfam" id="TIGR02868">
    <property type="entry name" value="CydC"/>
    <property type="match status" value="1"/>
</dbReference>
<dbReference type="InterPro" id="IPR039421">
    <property type="entry name" value="Type_1_exporter"/>
</dbReference>
<dbReference type="Proteomes" id="UP000955338">
    <property type="component" value="Chromosome"/>
</dbReference>
<evidence type="ECO:0000256" key="9">
    <source>
        <dbReference type="ARBA" id="ARBA00022970"/>
    </source>
</evidence>
<protein>
    <recommendedName>
        <fullName evidence="16">Glutathione/L-cysteine transport system ATP-binding/permease protein CydC</fullName>
    </recommendedName>
</protein>
<evidence type="ECO:0000256" key="1">
    <source>
        <dbReference type="ARBA" id="ARBA00004429"/>
    </source>
</evidence>
<dbReference type="NCBIfam" id="NF008364">
    <property type="entry name" value="PRK11160.1"/>
    <property type="match status" value="1"/>
</dbReference>
<dbReference type="GO" id="GO:0005886">
    <property type="term" value="C:plasma membrane"/>
    <property type="evidence" value="ECO:0007669"/>
    <property type="project" value="UniProtKB-SubCell"/>
</dbReference>
<dbReference type="Pfam" id="PF00005">
    <property type="entry name" value="ABC_tran"/>
    <property type="match status" value="1"/>
</dbReference>
<dbReference type="InterPro" id="IPR017871">
    <property type="entry name" value="ABC_transporter-like_CS"/>
</dbReference>
<dbReference type="GO" id="GO:0015421">
    <property type="term" value="F:ABC-type oligopeptide transporter activity"/>
    <property type="evidence" value="ECO:0007669"/>
    <property type="project" value="TreeGrafter"/>
</dbReference>
<dbReference type="PROSITE" id="PS00211">
    <property type="entry name" value="ABC_TRANSPORTER_1"/>
    <property type="match status" value="1"/>
</dbReference>
<comment type="subunit">
    <text evidence="15">Forms a heterodimer with CydD.</text>
</comment>
<dbReference type="FunFam" id="1.20.1560.10:FF:000060">
    <property type="entry name" value="Cysteine/glutathione ABC transporter ATP-binding protein/permease CydC"/>
    <property type="match status" value="1"/>
</dbReference>
<evidence type="ECO:0000256" key="3">
    <source>
        <dbReference type="ARBA" id="ARBA00022475"/>
    </source>
</evidence>
<keyword evidence="2" id="KW-0813">Transport</keyword>
<dbReference type="InterPro" id="IPR003593">
    <property type="entry name" value="AAA+_ATPase"/>
</dbReference>
<comment type="catalytic activity">
    <reaction evidence="13">
        <text>L-cysteine(in) + ATP + H2O = L-cysteine(out) + ADP + phosphate + H(+)</text>
        <dbReference type="Rhea" id="RHEA:29783"/>
        <dbReference type="ChEBI" id="CHEBI:15377"/>
        <dbReference type="ChEBI" id="CHEBI:15378"/>
        <dbReference type="ChEBI" id="CHEBI:30616"/>
        <dbReference type="ChEBI" id="CHEBI:35235"/>
        <dbReference type="ChEBI" id="CHEBI:43474"/>
        <dbReference type="ChEBI" id="CHEBI:456216"/>
    </reaction>
    <physiologicalReaction direction="left-to-right" evidence="13">
        <dbReference type="Rhea" id="RHEA:29784"/>
    </physiologicalReaction>
</comment>
<keyword evidence="3" id="KW-1003">Cell membrane</keyword>
<dbReference type="PROSITE" id="PS50893">
    <property type="entry name" value="ABC_TRANSPORTER_2"/>
    <property type="match status" value="1"/>
</dbReference>
<comment type="similarity">
    <text evidence="14">Belongs to the ABC transporter superfamily. Cysteine exporter (TC 3.A.1.129.1) family.</text>
</comment>
<comment type="catalytic activity">
    <reaction evidence="12">
        <text>glutathione(in) + ATP + H2O = glutathione(out) + ADP + phosphate + H(+)</text>
        <dbReference type="Rhea" id="RHEA:29787"/>
        <dbReference type="ChEBI" id="CHEBI:15377"/>
        <dbReference type="ChEBI" id="CHEBI:15378"/>
        <dbReference type="ChEBI" id="CHEBI:30616"/>
        <dbReference type="ChEBI" id="CHEBI:43474"/>
        <dbReference type="ChEBI" id="CHEBI:57925"/>
        <dbReference type="ChEBI" id="CHEBI:456216"/>
    </reaction>
    <physiologicalReaction direction="left-to-right" evidence="12">
        <dbReference type="Rhea" id="RHEA:29788"/>
    </physiologicalReaction>
</comment>
<evidence type="ECO:0000313" key="18">
    <source>
        <dbReference type="Proteomes" id="UP000955338"/>
    </source>
</evidence>
<accession>A0A8E3MFA3</accession>
<dbReference type="Gene3D" id="3.40.50.300">
    <property type="entry name" value="P-loop containing nucleotide triphosphate hydrolases"/>
    <property type="match status" value="1"/>
</dbReference>
<dbReference type="SUPFAM" id="SSF52540">
    <property type="entry name" value="P-loop containing nucleoside triphosphate hydrolases"/>
    <property type="match status" value="1"/>
</dbReference>
<dbReference type="Gene3D" id="1.20.1560.10">
    <property type="entry name" value="ABC transporter type 1, transmembrane domain"/>
    <property type="match status" value="1"/>
</dbReference>
<keyword evidence="8" id="KW-1278">Translocase</keyword>
<evidence type="ECO:0000256" key="10">
    <source>
        <dbReference type="ARBA" id="ARBA00022989"/>
    </source>
</evidence>
<dbReference type="GO" id="GO:0005524">
    <property type="term" value="F:ATP binding"/>
    <property type="evidence" value="ECO:0007669"/>
    <property type="project" value="UniProtKB-KW"/>
</dbReference>
<keyword evidence="7 17" id="KW-0067">ATP-binding</keyword>
<evidence type="ECO:0000256" key="11">
    <source>
        <dbReference type="ARBA" id="ARBA00023136"/>
    </source>
</evidence>
<dbReference type="Pfam" id="PF00664">
    <property type="entry name" value="ABC_membrane"/>
    <property type="match status" value="1"/>
</dbReference>
<reference evidence="17" key="1">
    <citation type="submission" date="2017-06" db="EMBL/GenBank/DDBJ databases">
        <title>Genome sequencing of pathogenic and non-pathogenic strains within Bisgaard taxon 40.</title>
        <authorList>
            <person name="Ladner J.T."/>
            <person name="Lovett S.P."/>
            <person name="Koroleva G."/>
            <person name="Lorch J.M."/>
        </authorList>
    </citation>
    <scope>NUCLEOTIDE SEQUENCE</scope>
    <source>
        <strain evidence="17">27576-1-I1</strain>
    </source>
</reference>
<dbReference type="GO" id="GO:0045454">
    <property type="term" value="P:cell redox homeostasis"/>
    <property type="evidence" value="ECO:0007669"/>
    <property type="project" value="InterPro"/>
</dbReference>
<dbReference type="GO" id="GO:0016887">
    <property type="term" value="F:ATP hydrolysis activity"/>
    <property type="evidence" value="ECO:0007669"/>
    <property type="project" value="InterPro"/>
</dbReference>
<dbReference type="PANTHER" id="PTHR43394:SF1">
    <property type="entry name" value="ATP-BINDING CASSETTE SUB-FAMILY B MEMBER 10, MITOCHONDRIAL"/>
    <property type="match status" value="1"/>
</dbReference>
<evidence type="ECO:0000256" key="6">
    <source>
        <dbReference type="ARBA" id="ARBA00022741"/>
    </source>
</evidence>
<dbReference type="SUPFAM" id="SSF90123">
    <property type="entry name" value="ABC transporter transmembrane region"/>
    <property type="match status" value="1"/>
</dbReference>
<evidence type="ECO:0000256" key="8">
    <source>
        <dbReference type="ARBA" id="ARBA00022967"/>
    </source>
</evidence>
<dbReference type="AlphaFoldDB" id="A0A8E3MFA3"/>
<dbReference type="InterPro" id="IPR014223">
    <property type="entry name" value="ABC_CydC/D"/>
</dbReference>
<dbReference type="PANTHER" id="PTHR43394">
    <property type="entry name" value="ATP-DEPENDENT PERMEASE MDL1, MITOCHONDRIAL"/>
    <property type="match status" value="1"/>
</dbReference>
<organism evidence="17 18">
    <name type="scientific">Mergibacter septicus</name>
    <dbReference type="NCBI Taxonomy" id="221402"/>
    <lineage>
        <taxon>Bacteria</taxon>
        <taxon>Pseudomonadati</taxon>
        <taxon>Pseudomonadota</taxon>
        <taxon>Gammaproteobacteria</taxon>
        <taxon>Pasteurellales</taxon>
        <taxon>Pasteurellaceae</taxon>
        <taxon>Mergibacter</taxon>
    </lineage>
</organism>
<keyword evidence="4" id="KW-0997">Cell inner membrane</keyword>
<dbReference type="EMBL" id="CP022011">
    <property type="protein sequence ID" value="QDJ14365.1"/>
    <property type="molecule type" value="Genomic_DNA"/>
</dbReference>
<evidence type="ECO:0000256" key="15">
    <source>
        <dbReference type="ARBA" id="ARBA00063833"/>
    </source>
</evidence>
<dbReference type="InterPro" id="IPR027417">
    <property type="entry name" value="P-loop_NTPase"/>
</dbReference>
<comment type="subcellular location">
    <subcellularLocation>
        <location evidence="1">Cell inner membrane</location>
        <topology evidence="1">Multi-pass membrane protein</topology>
    </subcellularLocation>
</comment>
<keyword evidence="5" id="KW-0812">Transmembrane</keyword>
<evidence type="ECO:0000256" key="2">
    <source>
        <dbReference type="ARBA" id="ARBA00022448"/>
    </source>
</evidence>
<proteinExistence type="inferred from homology"/>
<dbReference type="SMART" id="SM00382">
    <property type="entry name" value="AAA"/>
    <property type="match status" value="1"/>
</dbReference>
<evidence type="ECO:0000256" key="14">
    <source>
        <dbReference type="ARBA" id="ARBA00061534"/>
    </source>
</evidence>
<keyword evidence="10" id="KW-1133">Transmembrane helix</keyword>
<evidence type="ECO:0000256" key="5">
    <source>
        <dbReference type="ARBA" id="ARBA00022692"/>
    </source>
</evidence>
<dbReference type="PROSITE" id="PS50929">
    <property type="entry name" value="ABC_TM1F"/>
    <property type="match status" value="1"/>
</dbReference>
<dbReference type="InterPro" id="IPR036640">
    <property type="entry name" value="ABC1_TM_sf"/>
</dbReference>
<evidence type="ECO:0000256" key="12">
    <source>
        <dbReference type="ARBA" id="ARBA00050301"/>
    </source>
</evidence>
<keyword evidence="18" id="KW-1185">Reference proteome</keyword>
<evidence type="ECO:0000256" key="13">
    <source>
        <dbReference type="ARBA" id="ARBA00051241"/>
    </source>
</evidence>
<keyword evidence="9" id="KW-0029">Amino-acid transport</keyword>
<evidence type="ECO:0000256" key="16">
    <source>
        <dbReference type="ARBA" id="ARBA00071411"/>
    </source>
</evidence>
<gene>
    <name evidence="17" type="ORF">CEP48_02565</name>
</gene>
<keyword evidence="11" id="KW-0472">Membrane</keyword>
<dbReference type="GO" id="GO:0006865">
    <property type="term" value="P:amino acid transport"/>
    <property type="evidence" value="ECO:0007669"/>
    <property type="project" value="UniProtKB-KW"/>
</dbReference>
<dbReference type="RefSeq" id="WP_261919555.1">
    <property type="nucleotide sequence ID" value="NZ_CP022011.1"/>
</dbReference>
<evidence type="ECO:0000313" key="17">
    <source>
        <dbReference type="EMBL" id="QDJ14365.1"/>
    </source>
</evidence>
<dbReference type="InterPro" id="IPR003439">
    <property type="entry name" value="ABC_transporter-like_ATP-bd"/>
</dbReference>
<evidence type="ECO:0000256" key="7">
    <source>
        <dbReference type="ARBA" id="ARBA00022840"/>
    </source>
</evidence>
<name>A0A8E3MFA3_9PAST</name>